<dbReference type="InterPro" id="IPR005135">
    <property type="entry name" value="Endo/exonuclease/phosphatase"/>
</dbReference>
<keyword evidence="4" id="KW-1185">Reference proteome</keyword>
<keyword evidence="3" id="KW-0540">Nuclease</keyword>
<dbReference type="GO" id="GO:0000175">
    <property type="term" value="F:3'-5'-RNA exonuclease activity"/>
    <property type="evidence" value="ECO:0007669"/>
    <property type="project" value="TreeGrafter"/>
</dbReference>
<dbReference type="Proteomes" id="UP000199308">
    <property type="component" value="Unassembled WGS sequence"/>
</dbReference>
<dbReference type="InterPro" id="IPR050410">
    <property type="entry name" value="CCR4/nocturin_mRNA_transcr"/>
</dbReference>
<reference evidence="3 4" key="1">
    <citation type="submission" date="2016-10" db="EMBL/GenBank/DDBJ databases">
        <authorList>
            <person name="de Groot N.N."/>
        </authorList>
    </citation>
    <scope>NUCLEOTIDE SEQUENCE [LARGE SCALE GENOMIC DNA]</scope>
    <source>
        <strain evidence="3 4">DSM 19706</strain>
    </source>
</reference>
<accession>A0A1I0AF80</accession>
<evidence type="ECO:0000256" key="1">
    <source>
        <dbReference type="SAM" id="SignalP"/>
    </source>
</evidence>
<dbReference type="Gene3D" id="3.60.10.10">
    <property type="entry name" value="Endonuclease/exonuclease/phosphatase"/>
    <property type="match status" value="1"/>
</dbReference>
<feature type="signal peptide" evidence="1">
    <location>
        <begin position="1"/>
        <end position="22"/>
    </location>
</feature>
<dbReference type="AlphaFoldDB" id="A0A1I0AF80"/>
<keyword evidence="3" id="KW-0269">Exonuclease</keyword>
<keyword evidence="1" id="KW-0732">Signal</keyword>
<name>A0A1I0AF80_THASX</name>
<dbReference type="GO" id="GO:0004519">
    <property type="term" value="F:endonuclease activity"/>
    <property type="evidence" value="ECO:0007669"/>
    <property type="project" value="UniProtKB-KW"/>
</dbReference>
<evidence type="ECO:0000313" key="4">
    <source>
        <dbReference type="Proteomes" id="UP000199308"/>
    </source>
</evidence>
<feature type="chain" id="PRO_5011600106" evidence="1">
    <location>
        <begin position="23"/>
        <end position="292"/>
    </location>
</feature>
<dbReference type="Pfam" id="PF03372">
    <property type="entry name" value="Exo_endo_phos"/>
    <property type="match status" value="1"/>
</dbReference>
<dbReference type="InterPro" id="IPR036691">
    <property type="entry name" value="Endo/exonu/phosph_ase_sf"/>
</dbReference>
<dbReference type="CDD" id="cd09083">
    <property type="entry name" value="EEP-1"/>
    <property type="match status" value="1"/>
</dbReference>
<dbReference type="EMBL" id="FOHK01000003">
    <property type="protein sequence ID" value="SES92940.1"/>
    <property type="molecule type" value="Genomic_DNA"/>
</dbReference>
<dbReference type="STRING" id="349064.SAMN05660429_00687"/>
<evidence type="ECO:0000313" key="3">
    <source>
        <dbReference type="EMBL" id="SES92940.1"/>
    </source>
</evidence>
<organism evidence="3 4">
    <name type="scientific">Thalassotalea agarivorans</name>
    <name type="common">Thalassomonas agarivorans</name>
    <dbReference type="NCBI Taxonomy" id="349064"/>
    <lineage>
        <taxon>Bacteria</taxon>
        <taxon>Pseudomonadati</taxon>
        <taxon>Pseudomonadota</taxon>
        <taxon>Gammaproteobacteria</taxon>
        <taxon>Alteromonadales</taxon>
        <taxon>Colwelliaceae</taxon>
        <taxon>Thalassotalea</taxon>
    </lineage>
</organism>
<dbReference type="SUPFAM" id="SSF56219">
    <property type="entry name" value="DNase I-like"/>
    <property type="match status" value="1"/>
</dbReference>
<proteinExistence type="predicted"/>
<keyword evidence="3" id="KW-0255">Endonuclease</keyword>
<dbReference type="PANTHER" id="PTHR12121">
    <property type="entry name" value="CARBON CATABOLITE REPRESSOR PROTEIN 4"/>
    <property type="match status" value="1"/>
</dbReference>
<evidence type="ECO:0000259" key="2">
    <source>
        <dbReference type="Pfam" id="PF03372"/>
    </source>
</evidence>
<sequence length="292" mass="32943">MNKLITLTFSILLLCTSVFAIAFEKREAYAPQAVKVMSFNIRYDSERDKNNAWPYRKLLAFETINNFAPDIVGLQEVRLHQAHDVKRALSNYGYHGAGRDDGLQQGEQVPILYLKQRFELLQKGHFWLSEQPLLAGSKGWDAAYPRMVSWVLLKDKRFKDTSPLFVVNAHYDHIGEIARKQSSALIVNRIKALKNNAHVIVLGDFNSPPNSAPYDTLITQLSLSDAHASDQLNNVGTYHGFTGKAQSKRIDWLLFSGSFTLINANIVQTNKNGQYPSDHFPITATLAPTRSH</sequence>
<gene>
    <name evidence="3" type="ORF">SAMN05660429_00687</name>
</gene>
<dbReference type="RefSeq" id="WP_093327706.1">
    <property type="nucleotide sequence ID" value="NZ_AP027363.1"/>
</dbReference>
<dbReference type="OrthoDB" id="583592at2"/>
<dbReference type="PANTHER" id="PTHR12121:SF36">
    <property type="entry name" value="ENDONUCLEASE_EXONUCLEASE_PHOSPHATASE DOMAIN-CONTAINING PROTEIN"/>
    <property type="match status" value="1"/>
</dbReference>
<protein>
    <submittedName>
        <fullName evidence="3">Metal-dependent hydrolase, endonuclease/exonuclease/phosphatase family</fullName>
    </submittedName>
</protein>
<keyword evidence="3" id="KW-0378">Hydrolase</keyword>
<feature type="domain" description="Endonuclease/exonuclease/phosphatase" evidence="2">
    <location>
        <begin position="37"/>
        <end position="279"/>
    </location>
</feature>